<sequence length="67" mass="7623">MMVIDNKYEFGQKVYVVTDPDQHARQVTEIQVKPGGGIVYEVSYIAGVSHHYEFELTPEPDPVIKTQ</sequence>
<protein>
    <submittedName>
        <fullName evidence="1">Uncharacterized protein</fullName>
    </submittedName>
</protein>
<gene>
    <name evidence="1" type="ORF">GCM10023184_18400</name>
</gene>
<dbReference type="RefSeq" id="WP_345255276.1">
    <property type="nucleotide sequence ID" value="NZ_BAABGY010000007.1"/>
</dbReference>
<proteinExistence type="predicted"/>
<evidence type="ECO:0000313" key="1">
    <source>
        <dbReference type="EMBL" id="GAA4328493.1"/>
    </source>
</evidence>
<keyword evidence="2" id="KW-1185">Reference proteome</keyword>
<reference evidence="2" key="1">
    <citation type="journal article" date="2019" name="Int. J. Syst. Evol. Microbiol.">
        <title>The Global Catalogue of Microorganisms (GCM) 10K type strain sequencing project: providing services to taxonomists for standard genome sequencing and annotation.</title>
        <authorList>
            <consortium name="The Broad Institute Genomics Platform"/>
            <consortium name="The Broad Institute Genome Sequencing Center for Infectious Disease"/>
            <person name="Wu L."/>
            <person name="Ma J."/>
        </authorList>
    </citation>
    <scope>NUCLEOTIDE SEQUENCE [LARGE SCALE GENOMIC DNA]</scope>
    <source>
        <strain evidence="2">JCM 17919</strain>
    </source>
</reference>
<accession>A0ABP8GQL9</accession>
<name>A0ABP8GQL9_9BACT</name>
<evidence type="ECO:0000313" key="2">
    <source>
        <dbReference type="Proteomes" id="UP001501725"/>
    </source>
</evidence>
<dbReference type="EMBL" id="BAABGY010000007">
    <property type="protein sequence ID" value="GAA4328493.1"/>
    <property type="molecule type" value="Genomic_DNA"/>
</dbReference>
<dbReference type="Proteomes" id="UP001501725">
    <property type="component" value="Unassembled WGS sequence"/>
</dbReference>
<comment type="caution">
    <text evidence="1">The sequence shown here is derived from an EMBL/GenBank/DDBJ whole genome shotgun (WGS) entry which is preliminary data.</text>
</comment>
<organism evidence="1 2">
    <name type="scientific">Flaviaesturariibacter amylovorans</name>
    <dbReference type="NCBI Taxonomy" id="1084520"/>
    <lineage>
        <taxon>Bacteria</taxon>
        <taxon>Pseudomonadati</taxon>
        <taxon>Bacteroidota</taxon>
        <taxon>Chitinophagia</taxon>
        <taxon>Chitinophagales</taxon>
        <taxon>Chitinophagaceae</taxon>
        <taxon>Flaviaestuariibacter</taxon>
    </lineage>
</organism>